<dbReference type="Gene3D" id="3.30.70.1010">
    <property type="entry name" value="Translation elongation factor EF1B, gamma chain, conserved domain"/>
    <property type="match status" value="1"/>
</dbReference>
<dbReference type="InParanoid" id="A0A0D0AIR0"/>
<accession>A0A0D0AIR0</accession>
<gene>
    <name evidence="3" type="ORF">CY34DRAFT_98504</name>
</gene>
<feature type="domain" description="EF-1-gamma C-terminal" evidence="2">
    <location>
        <begin position="1"/>
        <end position="49"/>
    </location>
</feature>
<dbReference type="OrthoDB" id="2605714at2759"/>
<keyword evidence="1" id="KW-0648">Protein biosynthesis</keyword>
<dbReference type="EMBL" id="KN835801">
    <property type="protein sequence ID" value="KIK34152.1"/>
    <property type="molecule type" value="Genomic_DNA"/>
</dbReference>
<feature type="non-terminal residue" evidence="3">
    <location>
        <position position="1"/>
    </location>
</feature>
<dbReference type="InterPro" id="IPR036433">
    <property type="entry name" value="EF1B_G_C_sf"/>
</dbReference>
<sequence length="49" mass="5217">IGGFFNRLETSRKYLFSSVGALGEANASIITGIVILQGDLFSDGPLHFS</sequence>
<name>A0A0D0AIR0_9AGAM</name>
<evidence type="ECO:0000259" key="2">
    <source>
        <dbReference type="PROSITE" id="PS50040"/>
    </source>
</evidence>
<dbReference type="HOGENOM" id="CLU_3147353_0_0_1"/>
<dbReference type="InterPro" id="IPR001662">
    <property type="entry name" value="EF1B_G_C"/>
</dbReference>
<keyword evidence="4" id="KW-1185">Reference proteome</keyword>
<dbReference type="Proteomes" id="UP000054485">
    <property type="component" value="Unassembled WGS sequence"/>
</dbReference>
<dbReference type="AlphaFoldDB" id="A0A0D0AIR0"/>
<dbReference type="GO" id="GO:0003746">
    <property type="term" value="F:translation elongation factor activity"/>
    <property type="evidence" value="ECO:0007669"/>
    <property type="project" value="UniProtKB-UniRule"/>
</dbReference>
<protein>
    <recommendedName>
        <fullName evidence="2">EF-1-gamma C-terminal domain-containing protein</fullName>
    </recommendedName>
</protein>
<reference evidence="3 4" key="1">
    <citation type="submission" date="2014-04" db="EMBL/GenBank/DDBJ databases">
        <authorList>
            <consortium name="DOE Joint Genome Institute"/>
            <person name="Kuo A."/>
            <person name="Ruytinx J."/>
            <person name="Rineau F."/>
            <person name="Colpaert J."/>
            <person name="Kohler A."/>
            <person name="Nagy L.G."/>
            <person name="Floudas D."/>
            <person name="Copeland A."/>
            <person name="Barry K.W."/>
            <person name="Cichocki N."/>
            <person name="Veneault-Fourrey C."/>
            <person name="LaButti K."/>
            <person name="Lindquist E.A."/>
            <person name="Lipzen A."/>
            <person name="Lundell T."/>
            <person name="Morin E."/>
            <person name="Murat C."/>
            <person name="Sun H."/>
            <person name="Tunlid A."/>
            <person name="Henrissat B."/>
            <person name="Grigoriev I.V."/>
            <person name="Hibbett D.S."/>
            <person name="Martin F."/>
            <person name="Nordberg H.P."/>
            <person name="Cantor M.N."/>
            <person name="Hua S.X."/>
        </authorList>
    </citation>
    <scope>NUCLEOTIDE SEQUENCE [LARGE SCALE GENOMIC DNA]</scope>
    <source>
        <strain evidence="3 4">UH-Slu-Lm8-n1</strain>
    </source>
</reference>
<dbReference type="SUPFAM" id="SSF89942">
    <property type="entry name" value="eEF1-gamma domain"/>
    <property type="match status" value="1"/>
</dbReference>
<evidence type="ECO:0000313" key="3">
    <source>
        <dbReference type="EMBL" id="KIK34152.1"/>
    </source>
</evidence>
<evidence type="ECO:0000256" key="1">
    <source>
        <dbReference type="PROSITE-ProRule" id="PRU00519"/>
    </source>
</evidence>
<proteinExistence type="predicted"/>
<evidence type="ECO:0000313" key="4">
    <source>
        <dbReference type="Proteomes" id="UP000054485"/>
    </source>
</evidence>
<dbReference type="PROSITE" id="PS50040">
    <property type="entry name" value="EF1G_C"/>
    <property type="match status" value="1"/>
</dbReference>
<organism evidence="3 4">
    <name type="scientific">Suillus luteus UH-Slu-Lm8-n1</name>
    <dbReference type="NCBI Taxonomy" id="930992"/>
    <lineage>
        <taxon>Eukaryota</taxon>
        <taxon>Fungi</taxon>
        <taxon>Dikarya</taxon>
        <taxon>Basidiomycota</taxon>
        <taxon>Agaricomycotina</taxon>
        <taxon>Agaricomycetes</taxon>
        <taxon>Agaricomycetidae</taxon>
        <taxon>Boletales</taxon>
        <taxon>Suillineae</taxon>
        <taxon>Suillaceae</taxon>
        <taxon>Suillus</taxon>
    </lineage>
</organism>
<reference evidence="4" key="2">
    <citation type="submission" date="2015-01" db="EMBL/GenBank/DDBJ databases">
        <title>Evolutionary Origins and Diversification of the Mycorrhizal Mutualists.</title>
        <authorList>
            <consortium name="DOE Joint Genome Institute"/>
            <consortium name="Mycorrhizal Genomics Consortium"/>
            <person name="Kohler A."/>
            <person name="Kuo A."/>
            <person name="Nagy L.G."/>
            <person name="Floudas D."/>
            <person name="Copeland A."/>
            <person name="Barry K.W."/>
            <person name="Cichocki N."/>
            <person name="Veneault-Fourrey C."/>
            <person name="LaButti K."/>
            <person name="Lindquist E.A."/>
            <person name="Lipzen A."/>
            <person name="Lundell T."/>
            <person name="Morin E."/>
            <person name="Murat C."/>
            <person name="Riley R."/>
            <person name="Ohm R."/>
            <person name="Sun H."/>
            <person name="Tunlid A."/>
            <person name="Henrissat B."/>
            <person name="Grigoriev I.V."/>
            <person name="Hibbett D.S."/>
            <person name="Martin F."/>
        </authorList>
    </citation>
    <scope>NUCLEOTIDE SEQUENCE [LARGE SCALE GENOMIC DNA]</scope>
    <source>
        <strain evidence="4">UH-Slu-Lm8-n1</strain>
    </source>
</reference>
<keyword evidence="1" id="KW-0251">Elongation factor</keyword>
<dbReference type="Pfam" id="PF00647">
    <property type="entry name" value="EF1G"/>
    <property type="match status" value="1"/>
</dbReference>